<organism evidence="6 7">
    <name type="scientific">Gordonia humi</name>
    <dbReference type="NCBI Taxonomy" id="686429"/>
    <lineage>
        <taxon>Bacteria</taxon>
        <taxon>Bacillati</taxon>
        <taxon>Actinomycetota</taxon>
        <taxon>Actinomycetes</taxon>
        <taxon>Mycobacteriales</taxon>
        <taxon>Gordoniaceae</taxon>
        <taxon>Gordonia</taxon>
    </lineage>
</organism>
<feature type="domain" description="HTH tetR-type" evidence="5">
    <location>
        <begin position="14"/>
        <end position="74"/>
    </location>
</feature>
<dbReference type="Pfam" id="PF00440">
    <property type="entry name" value="TetR_N"/>
    <property type="match status" value="1"/>
</dbReference>
<evidence type="ECO:0000313" key="6">
    <source>
        <dbReference type="EMBL" id="MBB4133760.1"/>
    </source>
</evidence>
<dbReference type="InterPro" id="IPR025996">
    <property type="entry name" value="MT1864/Rv1816-like_C"/>
</dbReference>
<evidence type="ECO:0000256" key="1">
    <source>
        <dbReference type="ARBA" id="ARBA00023015"/>
    </source>
</evidence>
<evidence type="ECO:0000256" key="2">
    <source>
        <dbReference type="ARBA" id="ARBA00023125"/>
    </source>
</evidence>
<dbReference type="PANTHER" id="PTHR30055:SF220">
    <property type="entry name" value="TETR-FAMILY REGULATORY PROTEIN"/>
    <property type="match status" value="1"/>
</dbReference>
<gene>
    <name evidence="6" type="ORF">BKA16_000312</name>
</gene>
<keyword evidence="7" id="KW-1185">Reference proteome</keyword>
<dbReference type="AlphaFoldDB" id="A0A840F064"/>
<dbReference type="InterPro" id="IPR001647">
    <property type="entry name" value="HTH_TetR"/>
</dbReference>
<evidence type="ECO:0000256" key="3">
    <source>
        <dbReference type="ARBA" id="ARBA00023163"/>
    </source>
</evidence>
<dbReference type="InterPro" id="IPR009057">
    <property type="entry name" value="Homeodomain-like_sf"/>
</dbReference>
<accession>A0A840F064</accession>
<keyword evidence="2 4" id="KW-0238">DNA-binding</keyword>
<proteinExistence type="predicted"/>
<reference evidence="6 7" key="1">
    <citation type="submission" date="2020-08" db="EMBL/GenBank/DDBJ databases">
        <title>Sequencing the genomes of 1000 actinobacteria strains.</title>
        <authorList>
            <person name="Klenk H.-P."/>
        </authorList>
    </citation>
    <scope>NUCLEOTIDE SEQUENCE [LARGE SCALE GENOMIC DNA]</scope>
    <source>
        <strain evidence="6 7">DSM 45298</strain>
    </source>
</reference>
<dbReference type="PRINTS" id="PR00455">
    <property type="entry name" value="HTHTETR"/>
</dbReference>
<dbReference type="GO" id="GO:0000976">
    <property type="term" value="F:transcription cis-regulatory region binding"/>
    <property type="evidence" value="ECO:0007669"/>
    <property type="project" value="TreeGrafter"/>
</dbReference>
<dbReference type="GO" id="GO:0003700">
    <property type="term" value="F:DNA-binding transcription factor activity"/>
    <property type="evidence" value="ECO:0007669"/>
    <property type="project" value="TreeGrafter"/>
</dbReference>
<dbReference type="Pfam" id="PF13305">
    <property type="entry name" value="TetR_C_33"/>
    <property type="match status" value="1"/>
</dbReference>
<evidence type="ECO:0000259" key="5">
    <source>
        <dbReference type="PROSITE" id="PS50977"/>
    </source>
</evidence>
<comment type="caution">
    <text evidence="6">The sequence shown here is derived from an EMBL/GenBank/DDBJ whole genome shotgun (WGS) entry which is preliminary data.</text>
</comment>
<sequence>MSSANTAGRRTPAAQIKSSLITAGRRILEEKGPNGLTVRDVAKAAGVAPMGVYNHFDGKDGLLDALVTDGFREFGEMTAATDSDPTERLTAAGVAYRAFALANPTVYSLMFGGFCKPDDEVADRAFEGLVEIVRYGQVGGIIVDGDPASIAMQVWSCVHGAVSLQLASGFPKRIELDENYDNVMAMALRGLAPTA</sequence>
<dbReference type="SUPFAM" id="SSF46689">
    <property type="entry name" value="Homeodomain-like"/>
    <property type="match status" value="1"/>
</dbReference>
<dbReference type="Proteomes" id="UP000551501">
    <property type="component" value="Unassembled WGS sequence"/>
</dbReference>
<protein>
    <submittedName>
        <fullName evidence="6">AcrR family transcriptional regulator</fullName>
    </submittedName>
</protein>
<feature type="DNA-binding region" description="H-T-H motif" evidence="4">
    <location>
        <begin position="37"/>
        <end position="56"/>
    </location>
</feature>
<dbReference type="Gene3D" id="1.10.357.10">
    <property type="entry name" value="Tetracycline Repressor, domain 2"/>
    <property type="match status" value="1"/>
</dbReference>
<dbReference type="PANTHER" id="PTHR30055">
    <property type="entry name" value="HTH-TYPE TRANSCRIPTIONAL REGULATOR RUTR"/>
    <property type="match status" value="1"/>
</dbReference>
<dbReference type="PROSITE" id="PS50977">
    <property type="entry name" value="HTH_TETR_2"/>
    <property type="match status" value="1"/>
</dbReference>
<evidence type="ECO:0000256" key="4">
    <source>
        <dbReference type="PROSITE-ProRule" id="PRU00335"/>
    </source>
</evidence>
<dbReference type="InterPro" id="IPR050109">
    <property type="entry name" value="HTH-type_TetR-like_transc_reg"/>
</dbReference>
<dbReference type="EMBL" id="JACIFP010000001">
    <property type="protein sequence ID" value="MBB4133760.1"/>
    <property type="molecule type" value="Genomic_DNA"/>
</dbReference>
<dbReference type="SUPFAM" id="SSF48498">
    <property type="entry name" value="Tetracyclin repressor-like, C-terminal domain"/>
    <property type="match status" value="1"/>
</dbReference>
<dbReference type="RefSeq" id="WP_183368915.1">
    <property type="nucleotide sequence ID" value="NZ_BAABHL010000022.1"/>
</dbReference>
<keyword evidence="3" id="KW-0804">Transcription</keyword>
<name>A0A840F064_9ACTN</name>
<dbReference type="InterPro" id="IPR036271">
    <property type="entry name" value="Tet_transcr_reg_TetR-rel_C_sf"/>
</dbReference>
<keyword evidence="1" id="KW-0805">Transcription regulation</keyword>
<evidence type="ECO:0000313" key="7">
    <source>
        <dbReference type="Proteomes" id="UP000551501"/>
    </source>
</evidence>